<organism evidence="2 3">
    <name type="scientific">Tsuneonella deserti</name>
    <dbReference type="NCBI Taxonomy" id="2035528"/>
    <lineage>
        <taxon>Bacteria</taxon>
        <taxon>Pseudomonadati</taxon>
        <taxon>Pseudomonadota</taxon>
        <taxon>Alphaproteobacteria</taxon>
        <taxon>Sphingomonadales</taxon>
        <taxon>Erythrobacteraceae</taxon>
        <taxon>Tsuneonella</taxon>
    </lineage>
</organism>
<accession>A0ABQ1S6V0</accession>
<name>A0ABQ1S6V0_9SPHN</name>
<keyword evidence="1" id="KW-0812">Transmembrane</keyword>
<evidence type="ECO:0000256" key="1">
    <source>
        <dbReference type="SAM" id="Phobius"/>
    </source>
</evidence>
<evidence type="ECO:0000313" key="2">
    <source>
        <dbReference type="EMBL" id="GGD91539.1"/>
    </source>
</evidence>
<keyword evidence="1" id="KW-1133">Transmembrane helix</keyword>
<proteinExistence type="predicted"/>
<dbReference type="EMBL" id="BMKL01000001">
    <property type="protein sequence ID" value="GGD91539.1"/>
    <property type="molecule type" value="Genomic_DNA"/>
</dbReference>
<keyword evidence="1" id="KW-0472">Membrane</keyword>
<feature type="transmembrane region" description="Helical" evidence="1">
    <location>
        <begin position="26"/>
        <end position="48"/>
    </location>
</feature>
<protein>
    <submittedName>
        <fullName evidence="2">Uncharacterized protein</fullName>
    </submittedName>
</protein>
<feature type="transmembrane region" description="Helical" evidence="1">
    <location>
        <begin position="60"/>
        <end position="87"/>
    </location>
</feature>
<feature type="transmembrane region" description="Helical" evidence="1">
    <location>
        <begin position="108"/>
        <end position="134"/>
    </location>
</feature>
<sequence>MTALHPLATAVEHPSPAKGGLPAWRLVAGLALAPAAFSVQVVASYVVAALGCGDEGAPRVLLIIVNLIAVAATFGGAGVAIANFRATRDEKEGGHSRLQEVGEGRTRFLAYFGVCASLLFGLAVLVQLTSIFTLSQCLGFASSN</sequence>
<evidence type="ECO:0000313" key="3">
    <source>
        <dbReference type="Proteomes" id="UP000619041"/>
    </source>
</evidence>
<keyword evidence="3" id="KW-1185">Reference proteome</keyword>
<dbReference type="Proteomes" id="UP000619041">
    <property type="component" value="Unassembled WGS sequence"/>
</dbReference>
<gene>
    <name evidence="2" type="ORF">GCM10011515_09010</name>
</gene>
<comment type="caution">
    <text evidence="2">The sequence shown here is derived from an EMBL/GenBank/DDBJ whole genome shotgun (WGS) entry which is preliminary data.</text>
</comment>
<dbReference type="RefSeq" id="WP_188644041.1">
    <property type="nucleotide sequence ID" value="NZ_BMKL01000001.1"/>
</dbReference>
<reference evidence="3" key="1">
    <citation type="journal article" date="2019" name="Int. J. Syst. Evol. Microbiol.">
        <title>The Global Catalogue of Microorganisms (GCM) 10K type strain sequencing project: providing services to taxonomists for standard genome sequencing and annotation.</title>
        <authorList>
            <consortium name="The Broad Institute Genomics Platform"/>
            <consortium name="The Broad Institute Genome Sequencing Center for Infectious Disease"/>
            <person name="Wu L."/>
            <person name="Ma J."/>
        </authorList>
    </citation>
    <scope>NUCLEOTIDE SEQUENCE [LARGE SCALE GENOMIC DNA]</scope>
    <source>
        <strain evidence="3">CGMCC 1.15959</strain>
    </source>
</reference>